<dbReference type="Proteomes" id="UP001223802">
    <property type="component" value="Chromosome"/>
</dbReference>
<protein>
    <recommendedName>
        <fullName evidence="2">Plasmid pRiA4b Orf3-like domain-containing protein</fullName>
    </recommendedName>
</protein>
<proteinExistence type="predicted"/>
<feature type="domain" description="Plasmid pRiA4b Orf3-like" evidence="2">
    <location>
        <begin position="22"/>
        <end position="130"/>
    </location>
</feature>
<evidence type="ECO:0000256" key="1">
    <source>
        <dbReference type="SAM" id="MobiDB-lite"/>
    </source>
</evidence>
<keyword evidence="4" id="KW-1185">Reference proteome</keyword>
<accession>A0AA50KLJ7</accession>
<dbReference type="Pfam" id="PF07929">
    <property type="entry name" value="PRiA4_ORF3"/>
    <property type="match status" value="1"/>
</dbReference>
<name>A0AA50KLJ7_9GAMM</name>
<evidence type="ECO:0000259" key="2">
    <source>
        <dbReference type="Pfam" id="PF07929"/>
    </source>
</evidence>
<dbReference type="AlphaFoldDB" id="A0AA50KLJ7"/>
<dbReference type="SUPFAM" id="SSF159941">
    <property type="entry name" value="MM3350-like"/>
    <property type="match status" value="1"/>
</dbReference>
<sequence>MLITLTVRLVSGMYAHHDWACELEIDDRSSLHELHDAIQRAVRFDNDHMYSFFIARSERAGERLHFDGDEYSLDAPISALFPLPRGKKLFYWFDFGDDWIFSVSRSRKKPRPGPPEQGYPRMTGETGTRPVQYEGYDPHAEPEW</sequence>
<evidence type="ECO:0000313" key="4">
    <source>
        <dbReference type="Proteomes" id="UP001223802"/>
    </source>
</evidence>
<dbReference type="EMBL" id="CP118224">
    <property type="protein sequence ID" value="WMC09318.1"/>
    <property type="molecule type" value="Genomic_DNA"/>
</dbReference>
<dbReference type="Gene3D" id="3.10.290.30">
    <property type="entry name" value="MM3350-like"/>
    <property type="match status" value="1"/>
</dbReference>
<dbReference type="KEGG" id="ope:PU634_09270"/>
<dbReference type="RefSeq" id="WP_306760520.1">
    <property type="nucleotide sequence ID" value="NZ_CP118224.1"/>
</dbReference>
<feature type="region of interest" description="Disordered" evidence="1">
    <location>
        <begin position="105"/>
        <end position="144"/>
    </location>
</feature>
<organism evidence="3 4">
    <name type="scientific">Oceanimonas pelagia</name>
    <dbReference type="NCBI Taxonomy" id="3028314"/>
    <lineage>
        <taxon>Bacteria</taxon>
        <taxon>Pseudomonadati</taxon>
        <taxon>Pseudomonadota</taxon>
        <taxon>Gammaproteobacteria</taxon>
        <taxon>Aeromonadales</taxon>
        <taxon>Aeromonadaceae</taxon>
        <taxon>Oceanimonas</taxon>
    </lineage>
</organism>
<evidence type="ECO:0000313" key="3">
    <source>
        <dbReference type="EMBL" id="WMC09318.1"/>
    </source>
</evidence>
<gene>
    <name evidence="3" type="ORF">PU634_09270</name>
</gene>
<dbReference type="InterPro" id="IPR012912">
    <property type="entry name" value="Plasmid_pRiA4b_Orf3-like"/>
</dbReference>
<dbReference type="InterPro" id="IPR024047">
    <property type="entry name" value="MM3350-like_sf"/>
</dbReference>
<reference evidence="3 4" key="1">
    <citation type="submission" date="2023-02" db="EMBL/GenBank/DDBJ databases">
        <title>Complete genome sequence of a novel bacterium Oceanimonas sp. NTOU-MSR1 isolated from marine coast sediment.</title>
        <authorList>
            <person name="Yang H.-T."/>
            <person name="Chen Y.-L."/>
            <person name="Ho Y.-N."/>
        </authorList>
    </citation>
    <scope>NUCLEOTIDE SEQUENCE [LARGE SCALE GENOMIC DNA]</scope>
    <source>
        <strain evidence="3 4">NTOU-MSR1</strain>
    </source>
</reference>